<dbReference type="EMBL" id="OZ021735">
    <property type="protein sequence ID" value="CAK9308942.1"/>
    <property type="molecule type" value="Genomic_DNA"/>
</dbReference>
<reference evidence="1 2" key="1">
    <citation type="submission" date="2024-03" db="EMBL/GenBank/DDBJ databases">
        <authorList>
            <person name="Gkanogiannis A."/>
            <person name="Becerra Lopez-Lavalle L."/>
        </authorList>
    </citation>
    <scope>NUCLEOTIDE SEQUENCE [LARGE SCALE GENOMIC DNA]</scope>
</reference>
<evidence type="ECO:0000313" key="2">
    <source>
        <dbReference type="Proteomes" id="UP001642487"/>
    </source>
</evidence>
<gene>
    <name evidence="1" type="ORF">CITCOLO1_LOCUS462</name>
</gene>
<evidence type="ECO:0000313" key="1">
    <source>
        <dbReference type="EMBL" id="CAK9308942.1"/>
    </source>
</evidence>
<keyword evidence="2" id="KW-1185">Reference proteome</keyword>
<dbReference type="Proteomes" id="UP001642487">
    <property type="component" value="Chromosome 1"/>
</dbReference>
<protein>
    <submittedName>
        <fullName evidence="1">Uncharacterized protein</fullName>
    </submittedName>
</protein>
<name>A0ABP0XLA6_9ROSI</name>
<organism evidence="1 2">
    <name type="scientific">Citrullus colocynthis</name>
    <name type="common">colocynth</name>
    <dbReference type="NCBI Taxonomy" id="252529"/>
    <lineage>
        <taxon>Eukaryota</taxon>
        <taxon>Viridiplantae</taxon>
        <taxon>Streptophyta</taxon>
        <taxon>Embryophyta</taxon>
        <taxon>Tracheophyta</taxon>
        <taxon>Spermatophyta</taxon>
        <taxon>Magnoliopsida</taxon>
        <taxon>eudicotyledons</taxon>
        <taxon>Gunneridae</taxon>
        <taxon>Pentapetalae</taxon>
        <taxon>rosids</taxon>
        <taxon>fabids</taxon>
        <taxon>Cucurbitales</taxon>
        <taxon>Cucurbitaceae</taxon>
        <taxon>Benincaseae</taxon>
        <taxon>Citrullus</taxon>
    </lineage>
</organism>
<accession>A0ABP0XLA6</accession>
<sequence>MPIQNHAFFDLLIPKFTLQEKLESNTWGGLKTLHCRSIGAGHISLAPAGCSLTEAKLSETDIMEIADAVEIDKSFTKLLILDRILNVEDSLMESMDCEALIFTSMNVGKDTSFSVEWLWYGRQYCFEAETVSNHPSNSVHIVYSGLGTASHLNKL</sequence>
<proteinExistence type="predicted"/>